<dbReference type="Pfam" id="PF01717">
    <property type="entry name" value="Meth_synt_2"/>
    <property type="match status" value="1"/>
</dbReference>
<evidence type="ECO:0000313" key="3">
    <source>
        <dbReference type="Proteomes" id="UP000064912"/>
    </source>
</evidence>
<dbReference type="Proteomes" id="UP000064912">
    <property type="component" value="Plasmid Plasmid2"/>
</dbReference>
<keyword evidence="2" id="KW-0614">Plasmid</keyword>
<reference evidence="2 3" key="1">
    <citation type="submission" date="2015-02" db="EMBL/GenBank/DDBJ databases">
        <title>Genome sequene of Rhodovulum sulfidophilum DSM 2351.</title>
        <authorList>
            <person name="Nagao N."/>
        </authorList>
    </citation>
    <scope>NUCLEOTIDE SEQUENCE [LARGE SCALE GENOMIC DNA]</scope>
    <source>
        <strain evidence="2 3">DSM 2351</strain>
        <plasmid evidence="3">Plasmid Plasmid2 DNA</plasmid>
    </source>
</reference>
<dbReference type="AlphaFoldDB" id="A0A0D6B911"/>
<name>A0A0D6B911_RHOSU</name>
<accession>A0A0D6B911</accession>
<sequence length="376" mass="42372">MTTEDTSSFRPALPRADHVGSLLRPQAIAGARMQGLKGAELRAVEDREIAALVAMQKEAGLRVFTDGEARRQFWHYDFMGMLTGLDMKPSTRSLPFQTKHKTPPIEAHLTGPLDFPADHPMLRHFTYVRDLVAPGEGIAKISIPGPSACHYRMVPENIEHKPYLDQELMFHDIAATYRKAVQAFYEAGCRYLQLDDIFFAYLGDEQQREERRAMGQDPDELVRKYAWMLEEAIRDRPADMVIGMHMCRGNFRSSHVAEGGYHGAADAIFNTTSVDIYLMEYDTERAGGLEPLASLPKGRKRVMPGFITTKTGKLESLDWIRAKYDEASKYVDIDQLGVAPQCGFASTEHGNEITEDDQKRKLELVVKTAEAIWGES</sequence>
<gene>
    <name evidence="2" type="ORF">NHU_04494</name>
</gene>
<dbReference type="GO" id="GO:0008270">
    <property type="term" value="F:zinc ion binding"/>
    <property type="evidence" value="ECO:0007669"/>
    <property type="project" value="InterPro"/>
</dbReference>
<dbReference type="PANTHER" id="PTHR43844">
    <property type="entry name" value="METHIONINE SYNTHASE"/>
    <property type="match status" value="1"/>
</dbReference>
<proteinExistence type="predicted"/>
<organism evidence="2 3">
    <name type="scientific">Rhodovulum sulfidophilum</name>
    <name type="common">Rhodobacter sulfidophilus</name>
    <dbReference type="NCBI Taxonomy" id="35806"/>
    <lineage>
        <taxon>Bacteria</taxon>
        <taxon>Pseudomonadati</taxon>
        <taxon>Pseudomonadota</taxon>
        <taxon>Alphaproteobacteria</taxon>
        <taxon>Rhodobacterales</taxon>
        <taxon>Paracoccaceae</taxon>
        <taxon>Rhodovulum</taxon>
    </lineage>
</organism>
<dbReference type="GO" id="GO:0009086">
    <property type="term" value="P:methionine biosynthetic process"/>
    <property type="evidence" value="ECO:0007669"/>
    <property type="project" value="InterPro"/>
</dbReference>
<evidence type="ECO:0000259" key="1">
    <source>
        <dbReference type="Pfam" id="PF01717"/>
    </source>
</evidence>
<dbReference type="EMBL" id="AP014802">
    <property type="protein sequence ID" value="BAQ71607.1"/>
    <property type="molecule type" value="Genomic_DNA"/>
</dbReference>
<dbReference type="NCBIfam" id="NF005085">
    <property type="entry name" value="PRK06520.1"/>
    <property type="match status" value="1"/>
</dbReference>
<geneLocation type="plasmid" evidence="3">
    <name>Plasmid2 DNA</name>
</geneLocation>
<dbReference type="GO" id="GO:0032259">
    <property type="term" value="P:methylation"/>
    <property type="evidence" value="ECO:0007669"/>
    <property type="project" value="UniProtKB-KW"/>
</dbReference>
<feature type="domain" description="Cobalamin-independent methionine synthase MetE C-terminal/archaeal" evidence="1">
    <location>
        <begin position="39"/>
        <end position="349"/>
    </location>
</feature>
<dbReference type="PATRIC" id="fig|35806.4.peg.4606"/>
<dbReference type="InterPro" id="IPR038071">
    <property type="entry name" value="UROD/MetE-like_sf"/>
</dbReference>
<keyword evidence="2" id="KW-0808">Transferase</keyword>
<keyword evidence="2" id="KW-0489">Methyltransferase</keyword>
<protein>
    <submittedName>
        <fullName evidence="2">Methionine synthase, vitamin-B12 independent</fullName>
        <ecNumber evidence="2">2.1.1.14</ecNumber>
    </submittedName>
</protein>
<dbReference type="CDD" id="cd03311">
    <property type="entry name" value="CIMS_C_terminal_like"/>
    <property type="match status" value="1"/>
</dbReference>
<dbReference type="InterPro" id="IPR002629">
    <property type="entry name" value="Met_Synth_C/arc"/>
</dbReference>
<dbReference type="SUPFAM" id="SSF51726">
    <property type="entry name" value="UROD/MetE-like"/>
    <property type="match status" value="1"/>
</dbReference>
<dbReference type="Gene3D" id="3.20.20.210">
    <property type="match status" value="1"/>
</dbReference>
<dbReference type="PANTHER" id="PTHR43844:SF1">
    <property type="entry name" value="METHIONINE SYNTHASE"/>
    <property type="match status" value="1"/>
</dbReference>
<dbReference type="EC" id="2.1.1.14" evidence="2"/>
<dbReference type="GO" id="GO:0003871">
    <property type="term" value="F:5-methyltetrahydropteroyltriglutamate-homocysteine S-methyltransferase activity"/>
    <property type="evidence" value="ECO:0007669"/>
    <property type="project" value="UniProtKB-EC"/>
</dbReference>
<dbReference type="KEGG" id="rsu:NHU_04494"/>
<evidence type="ECO:0000313" key="2">
    <source>
        <dbReference type="EMBL" id="BAQ71607.1"/>
    </source>
</evidence>